<proteinExistence type="predicted"/>
<protein>
    <submittedName>
        <fullName evidence="3">Uncharacterized protein</fullName>
    </submittedName>
</protein>
<dbReference type="Proteomes" id="UP000505077">
    <property type="component" value="Unassembled WGS sequence"/>
</dbReference>
<keyword evidence="2" id="KW-1133">Transmembrane helix</keyword>
<evidence type="ECO:0000256" key="1">
    <source>
        <dbReference type="SAM" id="Coils"/>
    </source>
</evidence>
<sequence length="248" mass="28250">MRKIKEYLSIIIIRDAGPRHSFRVHRRCFYAVLSFFFVLPLLAGIVLFYSWKLWYENNQLRENMFRLESDLQTAQLTADRLENLQELLHKDRVSNLIGRGIVNALPNTGNELVRDSENAQSAADGSSGKPFGQEEFSPVSAEYLKVDNVRVWALRDGKLRLSLDLHNTDSQKVLSGTVRAALVTADGERQPLSFVPDDVGDFKISRFKRAVMVAVLPERVRMTNAQAIIEVRTVENALAFRNIFAVER</sequence>
<dbReference type="EMBL" id="BLLL01000001">
    <property type="protein sequence ID" value="GFH62285.1"/>
    <property type="molecule type" value="Genomic_DNA"/>
</dbReference>
<evidence type="ECO:0000256" key="2">
    <source>
        <dbReference type="SAM" id="Phobius"/>
    </source>
</evidence>
<comment type="caution">
    <text evidence="3">The sequence shown here is derived from an EMBL/GenBank/DDBJ whole genome shotgun (WGS) entry which is preliminary data.</text>
</comment>
<evidence type="ECO:0000313" key="3">
    <source>
        <dbReference type="EMBL" id="GFH62285.1"/>
    </source>
</evidence>
<feature type="coiled-coil region" evidence="1">
    <location>
        <begin position="57"/>
        <end position="84"/>
    </location>
</feature>
<organism evidence="3 4">
    <name type="scientific">Candidatus Desulfovibrio kirbyi</name>
    <dbReference type="NCBI Taxonomy" id="2696086"/>
    <lineage>
        <taxon>Bacteria</taxon>
        <taxon>Pseudomonadati</taxon>
        <taxon>Thermodesulfobacteriota</taxon>
        <taxon>Desulfovibrionia</taxon>
        <taxon>Desulfovibrionales</taxon>
        <taxon>Desulfovibrionaceae</taxon>
        <taxon>Desulfovibrio</taxon>
    </lineage>
</organism>
<evidence type="ECO:0000313" key="4">
    <source>
        <dbReference type="Proteomes" id="UP000505077"/>
    </source>
</evidence>
<accession>A0A6L2R472</accession>
<keyword evidence="1" id="KW-0175">Coiled coil</keyword>
<keyword evidence="2" id="KW-0472">Membrane</keyword>
<feature type="transmembrane region" description="Helical" evidence="2">
    <location>
        <begin position="28"/>
        <end position="51"/>
    </location>
</feature>
<reference evidence="3 4" key="1">
    <citation type="journal article" date="2020" name="ISME J.">
        <title>Parallel Reductive Genome Evolution in Desulfovibrio Ectosymbionts Independently Acquired by Trichonympha Protists in the Termite Gut.</title>
        <authorList>
            <person name="Takeuchi M."/>
            <person name="Kuwahara H."/>
            <person name="Murakami T."/>
            <person name="Takahashi K."/>
            <person name="Kajitani R."/>
            <person name="Toyoda A."/>
            <person name="Itoh T."/>
            <person name="Ohkuma M."/>
            <person name="Hongoh Y."/>
        </authorList>
    </citation>
    <scope>NUCLEOTIDE SEQUENCE [LARGE SCALE GENOMIC DNA]</scope>
    <source>
        <strain evidence="3">ZnDsv-02</strain>
    </source>
</reference>
<gene>
    <name evidence="3" type="ORF">ZNDK_0056</name>
</gene>
<keyword evidence="2" id="KW-0812">Transmembrane</keyword>
<name>A0A6L2R472_9BACT</name>
<dbReference type="AlphaFoldDB" id="A0A6L2R472"/>